<sequence length="137" mass="14193">MTLRGVIQVGCEFFIVAAAGGSAFYFVKGALRSSSKGGRLAGGVQEVISNGPRVCRWAAWFGVMTAIKAGMVRSRQVQDPLNFAAAWGGANALFSVHRGPRAAAREGLKGAAYSAVTGFTVGGLIVVLLQPPESTCC</sequence>
<accession>A0ACD5UAR8</accession>
<protein>
    <submittedName>
        <fullName evidence="1">Uncharacterized protein</fullName>
    </submittedName>
</protein>
<keyword evidence="2" id="KW-1185">Reference proteome</keyword>
<reference evidence="1" key="1">
    <citation type="submission" date="2021-05" db="EMBL/GenBank/DDBJ databases">
        <authorList>
            <person name="Scholz U."/>
            <person name="Mascher M."/>
            <person name="Fiebig A."/>
        </authorList>
    </citation>
    <scope>NUCLEOTIDE SEQUENCE [LARGE SCALE GENOMIC DNA]</scope>
</reference>
<organism evidence="1 2">
    <name type="scientific">Avena sativa</name>
    <name type="common">Oat</name>
    <dbReference type="NCBI Taxonomy" id="4498"/>
    <lineage>
        <taxon>Eukaryota</taxon>
        <taxon>Viridiplantae</taxon>
        <taxon>Streptophyta</taxon>
        <taxon>Embryophyta</taxon>
        <taxon>Tracheophyta</taxon>
        <taxon>Spermatophyta</taxon>
        <taxon>Magnoliopsida</taxon>
        <taxon>Liliopsida</taxon>
        <taxon>Poales</taxon>
        <taxon>Poaceae</taxon>
        <taxon>BOP clade</taxon>
        <taxon>Pooideae</taxon>
        <taxon>Poodae</taxon>
        <taxon>Poeae</taxon>
        <taxon>Poeae Chloroplast Group 1 (Aveneae type)</taxon>
        <taxon>Aveninae</taxon>
        <taxon>Avena</taxon>
    </lineage>
</organism>
<evidence type="ECO:0000313" key="2">
    <source>
        <dbReference type="Proteomes" id="UP001732700"/>
    </source>
</evidence>
<dbReference type="EnsemblPlants" id="AVESA.00010b.r2.2AG0217650.1">
    <property type="protein sequence ID" value="AVESA.00010b.r2.2AG0217650.1.CDS.1"/>
    <property type="gene ID" value="AVESA.00010b.r2.2AG0217650"/>
</dbReference>
<evidence type="ECO:0000313" key="1">
    <source>
        <dbReference type="EnsemblPlants" id="AVESA.00010b.r2.2AG0217650.1.CDS.1"/>
    </source>
</evidence>
<proteinExistence type="predicted"/>
<name>A0ACD5UAR8_AVESA</name>
<dbReference type="Proteomes" id="UP001732700">
    <property type="component" value="Chromosome 2A"/>
</dbReference>
<reference evidence="1" key="2">
    <citation type="submission" date="2025-09" db="UniProtKB">
        <authorList>
            <consortium name="EnsemblPlants"/>
        </authorList>
    </citation>
    <scope>IDENTIFICATION</scope>
</reference>